<dbReference type="Gene3D" id="2.115.10.20">
    <property type="entry name" value="Glycosyl hydrolase domain, family 43"/>
    <property type="match status" value="1"/>
</dbReference>
<comment type="similarity">
    <text evidence="3">Belongs to the glycosyl hydrolase 130 family.</text>
</comment>
<evidence type="ECO:0000256" key="2">
    <source>
        <dbReference type="ARBA" id="ARBA00022679"/>
    </source>
</evidence>
<feature type="region of interest" description="Disordered" evidence="4">
    <location>
        <begin position="1"/>
        <end position="49"/>
    </location>
</feature>
<dbReference type="Proteomes" id="UP001595685">
    <property type="component" value="Unassembled WGS sequence"/>
</dbReference>
<dbReference type="Pfam" id="PF04041">
    <property type="entry name" value="Glyco_hydro_130"/>
    <property type="match status" value="1"/>
</dbReference>
<dbReference type="PANTHER" id="PTHR34106">
    <property type="entry name" value="GLYCOSIDASE"/>
    <property type="match status" value="1"/>
</dbReference>
<dbReference type="InterPro" id="IPR007184">
    <property type="entry name" value="Mannoside_phosphorylase"/>
</dbReference>
<dbReference type="GO" id="GO:0016798">
    <property type="term" value="F:hydrolase activity, acting on glycosyl bonds"/>
    <property type="evidence" value="ECO:0007669"/>
    <property type="project" value="UniProtKB-KW"/>
</dbReference>
<proteinExistence type="inferred from homology"/>
<organism evidence="5 6">
    <name type="scientific">Aquipuribacter hungaricus</name>
    <dbReference type="NCBI Taxonomy" id="545624"/>
    <lineage>
        <taxon>Bacteria</taxon>
        <taxon>Bacillati</taxon>
        <taxon>Actinomycetota</taxon>
        <taxon>Actinomycetes</taxon>
        <taxon>Micrococcales</taxon>
        <taxon>Intrasporangiaceae</taxon>
        <taxon>Aquipuribacter</taxon>
    </lineage>
</organism>
<accession>A0ABV7WDQ5</accession>
<evidence type="ECO:0000313" key="5">
    <source>
        <dbReference type="EMBL" id="MFC3687610.1"/>
    </source>
</evidence>
<reference evidence="6" key="1">
    <citation type="journal article" date="2019" name="Int. J. Syst. Evol. Microbiol.">
        <title>The Global Catalogue of Microorganisms (GCM) 10K type strain sequencing project: providing services to taxonomists for standard genome sequencing and annotation.</title>
        <authorList>
            <consortium name="The Broad Institute Genomics Platform"/>
            <consortium name="The Broad Institute Genome Sequencing Center for Infectious Disease"/>
            <person name="Wu L."/>
            <person name="Ma J."/>
        </authorList>
    </citation>
    <scope>NUCLEOTIDE SEQUENCE [LARGE SCALE GENOMIC DNA]</scope>
    <source>
        <strain evidence="6">NCAIM B.02333</strain>
    </source>
</reference>
<comment type="caution">
    <text evidence="5">The sequence shown here is derived from an EMBL/GenBank/DDBJ whole genome shotgun (WGS) entry which is preliminary data.</text>
</comment>
<gene>
    <name evidence="5" type="ORF">ACFOLH_04570</name>
</gene>
<dbReference type="EMBL" id="JBHRWW010000002">
    <property type="protein sequence ID" value="MFC3687610.1"/>
    <property type="molecule type" value="Genomic_DNA"/>
</dbReference>
<evidence type="ECO:0000313" key="6">
    <source>
        <dbReference type="Proteomes" id="UP001595685"/>
    </source>
</evidence>
<feature type="compositionally biased region" description="Low complexity" evidence="4">
    <location>
        <begin position="1"/>
        <end position="22"/>
    </location>
</feature>
<evidence type="ECO:0000256" key="3">
    <source>
        <dbReference type="ARBA" id="ARBA00024356"/>
    </source>
</evidence>
<evidence type="ECO:0000256" key="4">
    <source>
        <dbReference type="SAM" id="MobiDB-lite"/>
    </source>
</evidence>
<keyword evidence="6" id="KW-1185">Reference proteome</keyword>
<evidence type="ECO:0000256" key="1">
    <source>
        <dbReference type="ARBA" id="ARBA00022676"/>
    </source>
</evidence>
<dbReference type="PANTHER" id="PTHR34106:SF5">
    <property type="entry name" value="GLYCOSIDASE"/>
    <property type="match status" value="1"/>
</dbReference>
<dbReference type="InterPro" id="IPR023296">
    <property type="entry name" value="Glyco_hydro_beta-prop_sf"/>
</dbReference>
<protein>
    <submittedName>
        <fullName evidence="5">Glycosidase</fullName>
    </submittedName>
</protein>
<keyword evidence="1" id="KW-0328">Glycosyltransferase</keyword>
<keyword evidence="2" id="KW-0808">Transferase</keyword>
<sequence length="392" mass="42022">MTVTRSTTSDAGTTSDASTTSTHVPYRLTRVGTVMQPDPGEPDEAEGVLNPASGRTPDGVLHLLPRLVSAGNVSRVGLAEVVIDDGVPVGVRRRGTVLAPDAGFERGTGNAGVEDPRVTWVPRLGLHVMTYVAFGPLGPRLALAVSTDLQEWRRLGPVHFAYQPDLDTDLNLFPNKDAVLFPEPVPGPDGRPAYAMLHRPMWDLGWIRQGEGTHLPAGTTDPRPGIWVSYVPAEEVEADTGALVRLRDHRQVALSEHPWEVTKIGAGPPPVRVPEGWLLLHHGVTGEIAEGWAPQEHVRYAAGAMLLDPDDVAVVLARTDVPLLAPETDAERSGTVPNVVFPTAIEEVDGQRYVFYGMADSTIGVARLDRVEGTDAPTVTTAPSGPTEHQES</sequence>
<dbReference type="SUPFAM" id="SSF75005">
    <property type="entry name" value="Arabinanase/levansucrase/invertase"/>
    <property type="match status" value="1"/>
</dbReference>
<keyword evidence="5" id="KW-0326">Glycosidase</keyword>
<keyword evidence="5" id="KW-0378">Hydrolase</keyword>
<name>A0ABV7WDQ5_9MICO</name>
<dbReference type="RefSeq" id="WP_340293033.1">
    <property type="nucleotide sequence ID" value="NZ_JBBEOI010000093.1"/>
</dbReference>